<dbReference type="Pfam" id="PF01812">
    <property type="entry name" value="5-FTHF_cyc-lig"/>
    <property type="match status" value="1"/>
</dbReference>
<evidence type="ECO:0000313" key="6">
    <source>
        <dbReference type="Proteomes" id="UP000729290"/>
    </source>
</evidence>
<comment type="cofactor">
    <cofactor evidence="4">
        <name>Mg(2+)</name>
        <dbReference type="ChEBI" id="CHEBI:18420"/>
    </cofactor>
</comment>
<keyword evidence="4" id="KW-0479">Metal-binding</keyword>
<keyword evidence="3 4" id="KW-0067">ATP-binding</keyword>
<dbReference type="EMBL" id="JACSNV010000002">
    <property type="protein sequence ID" value="MBM6876957.1"/>
    <property type="molecule type" value="Genomic_DNA"/>
</dbReference>
<dbReference type="PIRSF" id="PIRSF006806">
    <property type="entry name" value="FTHF_cligase"/>
    <property type="match status" value="1"/>
</dbReference>
<keyword evidence="5" id="KW-0436">Ligase</keyword>
<dbReference type="InterPro" id="IPR024185">
    <property type="entry name" value="FTHF_cligase-like_sf"/>
</dbReference>
<name>A0ABS2G8N5_9FIRM</name>
<gene>
    <name evidence="5" type="ORF">H9X83_02130</name>
</gene>
<evidence type="ECO:0000313" key="5">
    <source>
        <dbReference type="EMBL" id="MBM6876957.1"/>
    </source>
</evidence>
<dbReference type="GO" id="GO:0030272">
    <property type="term" value="F:5-formyltetrahydrofolate cyclo-ligase activity"/>
    <property type="evidence" value="ECO:0007669"/>
    <property type="project" value="UniProtKB-EC"/>
</dbReference>
<dbReference type="EC" id="6.3.3.2" evidence="4"/>
<comment type="catalytic activity">
    <reaction evidence="4">
        <text>(6S)-5-formyl-5,6,7,8-tetrahydrofolate + ATP = (6R)-5,10-methenyltetrahydrofolate + ADP + phosphate</text>
        <dbReference type="Rhea" id="RHEA:10488"/>
        <dbReference type="ChEBI" id="CHEBI:30616"/>
        <dbReference type="ChEBI" id="CHEBI:43474"/>
        <dbReference type="ChEBI" id="CHEBI:57455"/>
        <dbReference type="ChEBI" id="CHEBI:57457"/>
        <dbReference type="ChEBI" id="CHEBI:456216"/>
        <dbReference type="EC" id="6.3.3.2"/>
    </reaction>
</comment>
<dbReference type="Proteomes" id="UP000729290">
    <property type="component" value="Unassembled WGS sequence"/>
</dbReference>
<accession>A0ABS2G8N5</accession>
<evidence type="ECO:0000256" key="2">
    <source>
        <dbReference type="ARBA" id="ARBA00022741"/>
    </source>
</evidence>
<dbReference type="PANTHER" id="PTHR23407:SF1">
    <property type="entry name" value="5-FORMYLTETRAHYDROFOLATE CYCLO-LIGASE"/>
    <property type="match status" value="1"/>
</dbReference>
<keyword evidence="6" id="KW-1185">Reference proteome</keyword>
<reference evidence="5 6" key="1">
    <citation type="journal article" date="2021" name="Sci. Rep.">
        <title>The distribution of antibiotic resistance genes in chicken gut microbiota commensals.</title>
        <authorList>
            <person name="Juricova H."/>
            <person name="Matiasovicova J."/>
            <person name="Kubasova T."/>
            <person name="Cejkova D."/>
            <person name="Rychlik I."/>
        </authorList>
    </citation>
    <scope>NUCLEOTIDE SEQUENCE [LARGE SCALE GENOMIC DNA]</scope>
    <source>
        <strain evidence="5 6">An431b</strain>
    </source>
</reference>
<sequence length="195" mass="22437">MSVKEQKKAQRKWVKEKQKMMALRSWEAEDRKICEGLLSLAAYRRAKTIFCFVSMPEEIDTDFFLQQAWKDGKRVVVPRCGQKGVMAAYEVSSLRDLEAGQYGIREPKAYCALVAPEEIDFGVIPCLSCDRKGFRLGHGGGYYDRYLEGTNFPTAVICREELLLEETAIEPFDTQMDWVITEKEIMSVKKGHFEK</sequence>
<comment type="caution">
    <text evidence="5">The sequence shown here is derived from an EMBL/GenBank/DDBJ whole genome shotgun (WGS) entry which is preliminary data.</text>
</comment>
<dbReference type="PANTHER" id="PTHR23407">
    <property type="entry name" value="ATPASE INHIBITOR/5-FORMYLTETRAHYDROFOLATE CYCLO-LIGASE"/>
    <property type="match status" value="1"/>
</dbReference>
<organism evidence="5 6">
    <name type="scientific">Anaerotignum lactatifermentans</name>
    <dbReference type="NCBI Taxonomy" id="160404"/>
    <lineage>
        <taxon>Bacteria</taxon>
        <taxon>Bacillati</taxon>
        <taxon>Bacillota</taxon>
        <taxon>Clostridia</taxon>
        <taxon>Lachnospirales</taxon>
        <taxon>Anaerotignaceae</taxon>
        <taxon>Anaerotignum</taxon>
    </lineage>
</organism>
<dbReference type="InterPro" id="IPR002698">
    <property type="entry name" value="FTHF_cligase"/>
</dbReference>
<evidence type="ECO:0000256" key="1">
    <source>
        <dbReference type="ARBA" id="ARBA00010638"/>
    </source>
</evidence>
<dbReference type="InterPro" id="IPR037171">
    <property type="entry name" value="NagB/RpiA_transferase-like"/>
</dbReference>
<dbReference type="SUPFAM" id="SSF100950">
    <property type="entry name" value="NagB/RpiA/CoA transferase-like"/>
    <property type="match status" value="1"/>
</dbReference>
<evidence type="ECO:0000256" key="4">
    <source>
        <dbReference type="RuleBase" id="RU361279"/>
    </source>
</evidence>
<keyword evidence="2 4" id="KW-0547">Nucleotide-binding</keyword>
<keyword evidence="4" id="KW-0460">Magnesium</keyword>
<proteinExistence type="inferred from homology"/>
<protein>
    <recommendedName>
        <fullName evidence="4">5-formyltetrahydrofolate cyclo-ligase</fullName>
        <ecNumber evidence="4">6.3.3.2</ecNumber>
    </recommendedName>
</protein>
<comment type="similarity">
    <text evidence="1 4">Belongs to the 5-formyltetrahydrofolate cyclo-ligase family.</text>
</comment>
<dbReference type="RefSeq" id="WP_205133151.1">
    <property type="nucleotide sequence ID" value="NZ_JACSNT010000004.1"/>
</dbReference>
<evidence type="ECO:0000256" key="3">
    <source>
        <dbReference type="ARBA" id="ARBA00022840"/>
    </source>
</evidence>
<dbReference type="NCBIfam" id="TIGR02727">
    <property type="entry name" value="MTHFS_bact"/>
    <property type="match status" value="1"/>
</dbReference>
<dbReference type="Gene3D" id="3.40.50.10420">
    <property type="entry name" value="NagB/RpiA/CoA transferase-like"/>
    <property type="match status" value="1"/>
</dbReference>